<dbReference type="InterPro" id="IPR010559">
    <property type="entry name" value="Sig_transdc_His_kin_internal"/>
</dbReference>
<comment type="caution">
    <text evidence="3">The sequence shown here is derived from an EMBL/GenBank/DDBJ whole genome shotgun (WGS) entry which is preliminary data.</text>
</comment>
<keyword evidence="3" id="KW-0808">Transferase</keyword>
<dbReference type="InterPro" id="IPR036890">
    <property type="entry name" value="HATPase_C_sf"/>
</dbReference>
<dbReference type="AlphaFoldDB" id="A0A7W2EH03"/>
<evidence type="ECO:0000259" key="2">
    <source>
        <dbReference type="SMART" id="SM00387"/>
    </source>
</evidence>
<dbReference type="Pfam" id="PF02518">
    <property type="entry name" value="HATPase_c"/>
    <property type="match status" value="1"/>
</dbReference>
<dbReference type="RefSeq" id="WP_182216866.1">
    <property type="nucleotide sequence ID" value="NZ_JACEZS010000007.1"/>
</dbReference>
<proteinExistence type="predicted"/>
<keyword evidence="1" id="KW-1133">Transmembrane helix</keyword>
<evidence type="ECO:0000256" key="1">
    <source>
        <dbReference type="SAM" id="Phobius"/>
    </source>
</evidence>
<keyword evidence="3" id="KW-0418">Kinase</keyword>
<evidence type="ECO:0000313" key="4">
    <source>
        <dbReference type="Proteomes" id="UP000566711"/>
    </source>
</evidence>
<protein>
    <submittedName>
        <fullName evidence="3">Histidine kinase</fullName>
    </submittedName>
</protein>
<feature type="transmembrane region" description="Helical" evidence="1">
    <location>
        <begin position="126"/>
        <end position="148"/>
    </location>
</feature>
<sequence>MKTSTYPTRSAWRYVAGGWLALALFDATQTVVSMRAMGMHHAWLTLFLVTAASWAPWAVLTPVILGLLGRLPLPSSKLLSWCVHGATCLAVGLAWATWAALLEHATNPYAYAAGPGAFAPLWKGKFLGTVVVDVLLYGAIAALSMTLAAHNRLWHQRAASARLAELLARAQLASLRLQLEPHFIFNALNAVTALIREQKDQEAITAIAALGDLLRRVTDRSQRQFVSMEEEIDFLRKYLDIQRMRFAERLRYQIDVPAELMRAQVPDFIAQALVENAIKHGIAKRARGGEVRVSAACDGATLTLRVANDGPPLPAQPQERVGLSNTRQRLLALFGEASALTLQNHGRDGVLATITLPYRLPA</sequence>
<name>A0A7W2EH03_9BURK</name>
<dbReference type="GO" id="GO:0000155">
    <property type="term" value="F:phosphorelay sensor kinase activity"/>
    <property type="evidence" value="ECO:0007669"/>
    <property type="project" value="InterPro"/>
</dbReference>
<evidence type="ECO:0000313" key="3">
    <source>
        <dbReference type="EMBL" id="MBA5605684.1"/>
    </source>
</evidence>
<dbReference type="PANTHER" id="PTHR34220">
    <property type="entry name" value="SENSOR HISTIDINE KINASE YPDA"/>
    <property type="match status" value="1"/>
</dbReference>
<dbReference type="Proteomes" id="UP000566711">
    <property type="component" value="Unassembled WGS sequence"/>
</dbReference>
<gene>
    <name evidence="3" type="ORF">H3H36_09955</name>
</gene>
<feature type="domain" description="Histidine kinase/HSP90-like ATPase" evidence="2">
    <location>
        <begin position="264"/>
        <end position="360"/>
    </location>
</feature>
<keyword evidence="1" id="KW-0472">Membrane</keyword>
<feature type="transmembrane region" description="Helical" evidence="1">
    <location>
        <begin position="43"/>
        <end position="69"/>
    </location>
</feature>
<dbReference type="Pfam" id="PF06580">
    <property type="entry name" value="His_kinase"/>
    <property type="match status" value="1"/>
</dbReference>
<dbReference type="InterPro" id="IPR050640">
    <property type="entry name" value="Bact_2-comp_sensor_kinase"/>
</dbReference>
<reference evidence="3 4" key="1">
    <citation type="submission" date="2020-07" db="EMBL/GenBank/DDBJ databases">
        <title>Novel species isolated from subtropical streams in China.</title>
        <authorList>
            <person name="Lu H."/>
        </authorList>
    </citation>
    <scope>NUCLEOTIDE SEQUENCE [LARGE SCALE GENOMIC DNA]</scope>
    <source>
        <strain evidence="3 4">FT3S</strain>
    </source>
</reference>
<dbReference type="GO" id="GO:0016020">
    <property type="term" value="C:membrane"/>
    <property type="evidence" value="ECO:0007669"/>
    <property type="project" value="InterPro"/>
</dbReference>
<feature type="transmembrane region" description="Helical" evidence="1">
    <location>
        <begin position="81"/>
        <end position="101"/>
    </location>
</feature>
<dbReference type="EMBL" id="JACEZS010000007">
    <property type="protein sequence ID" value="MBA5605684.1"/>
    <property type="molecule type" value="Genomic_DNA"/>
</dbReference>
<dbReference type="InterPro" id="IPR003594">
    <property type="entry name" value="HATPase_dom"/>
</dbReference>
<keyword evidence="1" id="KW-0812">Transmembrane</keyword>
<keyword evidence="4" id="KW-1185">Reference proteome</keyword>
<dbReference type="SUPFAM" id="SSF55874">
    <property type="entry name" value="ATPase domain of HSP90 chaperone/DNA topoisomerase II/histidine kinase"/>
    <property type="match status" value="1"/>
</dbReference>
<accession>A0A7W2EH03</accession>
<dbReference type="SMART" id="SM00387">
    <property type="entry name" value="HATPase_c"/>
    <property type="match status" value="1"/>
</dbReference>
<dbReference type="Gene3D" id="3.30.565.10">
    <property type="entry name" value="Histidine kinase-like ATPase, C-terminal domain"/>
    <property type="match status" value="1"/>
</dbReference>
<dbReference type="PANTHER" id="PTHR34220:SF7">
    <property type="entry name" value="SENSOR HISTIDINE KINASE YPDA"/>
    <property type="match status" value="1"/>
</dbReference>
<organism evidence="3 4">
    <name type="scientific">Rugamonas fusca</name>
    <dbReference type="NCBI Taxonomy" id="2758568"/>
    <lineage>
        <taxon>Bacteria</taxon>
        <taxon>Pseudomonadati</taxon>
        <taxon>Pseudomonadota</taxon>
        <taxon>Betaproteobacteria</taxon>
        <taxon>Burkholderiales</taxon>
        <taxon>Oxalobacteraceae</taxon>
        <taxon>Telluria group</taxon>
        <taxon>Rugamonas</taxon>
    </lineage>
</organism>